<organism evidence="1 2">
    <name type="scientific">Halanaerobium hydrogeniformans</name>
    <name type="common">Halanaerobium sp. (strain sapolanicus)</name>
    <dbReference type="NCBI Taxonomy" id="656519"/>
    <lineage>
        <taxon>Bacteria</taxon>
        <taxon>Bacillati</taxon>
        <taxon>Bacillota</taxon>
        <taxon>Clostridia</taxon>
        <taxon>Halanaerobiales</taxon>
        <taxon>Halanaerobiaceae</taxon>
        <taxon>Halanaerobium</taxon>
    </lineage>
</organism>
<dbReference type="Gene3D" id="3.40.50.1860">
    <property type="match status" value="2"/>
</dbReference>
<dbReference type="InterPro" id="IPR001920">
    <property type="entry name" value="Asp/Glu_race"/>
</dbReference>
<dbReference type="GO" id="GO:0047661">
    <property type="term" value="F:amino-acid racemase activity"/>
    <property type="evidence" value="ECO:0007669"/>
    <property type="project" value="InterPro"/>
</dbReference>
<evidence type="ECO:0000313" key="2">
    <source>
        <dbReference type="Proteomes" id="UP000007434"/>
    </source>
</evidence>
<dbReference type="Proteomes" id="UP000007434">
    <property type="component" value="Chromosome"/>
</dbReference>
<evidence type="ECO:0000313" key="1">
    <source>
        <dbReference type="EMBL" id="ADQ14124.1"/>
    </source>
</evidence>
<dbReference type="Pfam" id="PF01177">
    <property type="entry name" value="Asp_Glu_race"/>
    <property type="match status" value="1"/>
</dbReference>
<gene>
    <name evidence="1" type="ordered locus">Halsa_0673</name>
</gene>
<reference evidence="1 2" key="2">
    <citation type="journal article" date="2011" name="J. Bacteriol.">
        <title>Complete Genome Sequence of the Haloalkaliphilic, Hydrogen Producing Halanaerobium hydrogenoformans.</title>
        <authorList>
            <person name="Brown S.D."/>
            <person name="Begemann M.B."/>
            <person name="Mormile M.R."/>
            <person name="Wall J.D."/>
            <person name="Han C.S."/>
            <person name="Goodwin L.A."/>
            <person name="Pitluck S."/>
            <person name="Land M.L."/>
            <person name="Hauser L.J."/>
            <person name="Elias D.A."/>
        </authorList>
    </citation>
    <scope>NUCLEOTIDE SEQUENCE [LARGE SCALE GENOMIC DNA]</scope>
    <source>
        <strain evidence="2">sapolanicus</strain>
    </source>
</reference>
<dbReference type="eggNOG" id="COG0796">
    <property type="taxonomic scope" value="Bacteria"/>
</dbReference>
<protein>
    <submittedName>
        <fullName evidence="1">Asp/Glu/hydantoin racemase</fullName>
    </submittedName>
</protein>
<name>E4RMQ7_HALHG</name>
<dbReference type="HOGENOM" id="CLU_079356_0_0_9"/>
<dbReference type="OrthoDB" id="978447at2"/>
<reference evidence="1 2" key="1">
    <citation type="submission" date="2010-11" db="EMBL/GenBank/DDBJ databases">
        <title>Complete sequence of Halanaerobium sp. sapolanicus.</title>
        <authorList>
            <consortium name="US DOE Joint Genome Institute"/>
            <person name="Lucas S."/>
            <person name="Copeland A."/>
            <person name="Lapidus A."/>
            <person name="Cheng J.-F."/>
            <person name="Bruce D."/>
            <person name="Goodwin L."/>
            <person name="Pitluck S."/>
            <person name="Davenport K."/>
            <person name="Detter J.C."/>
            <person name="Han C."/>
            <person name="Tapia R."/>
            <person name="Land M."/>
            <person name="Hauser L."/>
            <person name="Jeffries C."/>
            <person name="Kyrpides N."/>
            <person name="Ivanova N."/>
            <person name="Mikhailova N."/>
            <person name="Begemann M.B."/>
            <person name="Mormile M.R."/>
            <person name="Wall J.D."/>
            <person name="Elias D.A."/>
            <person name="Woyke T."/>
        </authorList>
    </citation>
    <scope>NUCLEOTIDE SEQUENCE [LARGE SCALE GENOMIC DNA]</scope>
    <source>
        <strain evidence="2">sapolanicus</strain>
    </source>
</reference>
<accession>E4RMQ7</accession>
<dbReference type="AlphaFoldDB" id="E4RMQ7"/>
<sequence>MAKIALIHTTPVTVESLKNLIKAGAPDLKIINIVDDSILPELIDNEADLSLVEKRVKYYINTAVKQGADLVMSACSSIGEIFEEENRKYEIPIMRIDSAMAEKAVAKARKIGVAATLATTLKPSTKLLKNKAAEINKDIVIRKVLADKAYQKLMAGDQKAHDQLLAEKLKELAAEVEIVVLAQASMARAVKVLPAELKDKFLTSPELGIEKALKILEKKLN</sequence>
<dbReference type="InterPro" id="IPR015942">
    <property type="entry name" value="Asp/Glu/hydantoin_racemase"/>
</dbReference>
<dbReference type="STRING" id="656519.Halsa_0673"/>
<dbReference type="KEGG" id="has:Halsa_0673"/>
<dbReference type="EMBL" id="CP002304">
    <property type="protein sequence ID" value="ADQ14124.1"/>
    <property type="molecule type" value="Genomic_DNA"/>
</dbReference>
<keyword evidence="2" id="KW-1185">Reference proteome</keyword>
<dbReference type="RefSeq" id="WP_013405216.1">
    <property type="nucleotide sequence ID" value="NC_014654.1"/>
</dbReference>
<proteinExistence type="predicted"/>